<protein>
    <submittedName>
        <fullName evidence="1">Uncharacterized protein</fullName>
    </submittedName>
</protein>
<reference evidence="1 2" key="1">
    <citation type="submission" date="2024-01" db="EMBL/GenBank/DDBJ databases">
        <authorList>
            <person name="Waweru B."/>
        </authorList>
    </citation>
    <scope>NUCLEOTIDE SEQUENCE [LARGE SCALE GENOMIC DNA]</scope>
</reference>
<proteinExistence type="predicted"/>
<sequence length="53" mass="6285">MPTSNNMYKDDTDCRSYHKAKDNLRYNAGRATRMIKMPLLLDNKYIHLILPKD</sequence>
<accession>A0AAV1SV97</accession>
<dbReference type="Proteomes" id="UP001314170">
    <property type="component" value="Unassembled WGS sequence"/>
</dbReference>
<gene>
    <name evidence="1" type="ORF">DCAF_LOCUS27684</name>
</gene>
<evidence type="ECO:0000313" key="1">
    <source>
        <dbReference type="EMBL" id="CAK7357396.1"/>
    </source>
</evidence>
<dbReference type="EMBL" id="CAWUPB010001199">
    <property type="protein sequence ID" value="CAK7357396.1"/>
    <property type="molecule type" value="Genomic_DNA"/>
</dbReference>
<keyword evidence="2" id="KW-1185">Reference proteome</keyword>
<name>A0AAV1SV97_9ROSI</name>
<comment type="caution">
    <text evidence="1">The sequence shown here is derived from an EMBL/GenBank/DDBJ whole genome shotgun (WGS) entry which is preliminary data.</text>
</comment>
<dbReference type="AlphaFoldDB" id="A0AAV1SV97"/>
<organism evidence="1 2">
    <name type="scientific">Dovyalis caffra</name>
    <dbReference type="NCBI Taxonomy" id="77055"/>
    <lineage>
        <taxon>Eukaryota</taxon>
        <taxon>Viridiplantae</taxon>
        <taxon>Streptophyta</taxon>
        <taxon>Embryophyta</taxon>
        <taxon>Tracheophyta</taxon>
        <taxon>Spermatophyta</taxon>
        <taxon>Magnoliopsida</taxon>
        <taxon>eudicotyledons</taxon>
        <taxon>Gunneridae</taxon>
        <taxon>Pentapetalae</taxon>
        <taxon>rosids</taxon>
        <taxon>fabids</taxon>
        <taxon>Malpighiales</taxon>
        <taxon>Salicaceae</taxon>
        <taxon>Flacourtieae</taxon>
        <taxon>Dovyalis</taxon>
    </lineage>
</organism>
<evidence type="ECO:0000313" key="2">
    <source>
        <dbReference type="Proteomes" id="UP001314170"/>
    </source>
</evidence>